<feature type="non-terminal residue" evidence="1">
    <location>
        <position position="1"/>
    </location>
</feature>
<dbReference type="EMBL" id="OW152819">
    <property type="protein sequence ID" value="CAH2074145.1"/>
    <property type="molecule type" value="Genomic_DNA"/>
</dbReference>
<dbReference type="InterPro" id="IPR036703">
    <property type="entry name" value="MOB_kinase_act_sf"/>
</dbReference>
<organism evidence="1 2">
    <name type="scientific">Iphiclides podalirius</name>
    <name type="common">scarce swallowtail</name>
    <dbReference type="NCBI Taxonomy" id="110791"/>
    <lineage>
        <taxon>Eukaryota</taxon>
        <taxon>Metazoa</taxon>
        <taxon>Ecdysozoa</taxon>
        <taxon>Arthropoda</taxon>
        <taxon>Hexapoda</taxon>
        <taxon>Insecta</taxon>
        <taxon>Pterygota</taxon>
        <taxon>Neoptera</taxon>
        <taxon>Endopterygota</taxon>
        <taxon>Lepidoptera</taxon>
        <taxon>Glossata</taxon>
        <taxon>Ditrysia</taxon>
        <taxon>Papilionoidea</taxon>
        <taxon>Papilionidae</taxon>
        <taxon>Papilioninae</taxon>
        <taxon>Iphiclides</taxon>
    </lineage>
</organism>
<dbReference type="SUPFAM" id="SSF101152">
    <property type="entry name" value="Mob1/phocein"/>
    <property type="match status" value="1"/>
</dbReference>
<protein>
    <submittedName>
        <fullName evidence="1">Uncharacterized protein</fullName>
    </submittedName>
</protein>
<name>A0ABN8J232_9NEOP</name>
<proteinExistence type="predicted"/>
<keyword evidence="2" id="KW-1185">Reference proteome</keyword>
<sequence>MADGVQILRRNRPGSKAKDFCRWPDEPFEEMDSTLAVQQFIQQTIRRDPANLEAILKMPEAQDEGVWKYEHLRQFCMELNGLALTRLLRNVLPLIIPGILLMVQHVYSTAINISLAESVLKNHQWQN</sequence>
<dbReference type="Proteomes" id="UP000837857">
    <property type="component" value="Chromosome 7"/>
</dbReference>
<gene>
    <name evidence="1" type="ORF">IPOD504_LOCUS15941</name>
</gene>
<evidence type="ECO:0000313" key="1">
    <source>
        <dbReference type="EMBL" id="CAH2074145.1"/>
    </source>
</evidence>
<accession>A0ABN8J232</accession>
<reference evidence="1" key="1">
    <citation type="submission" date="2022-03" db="EMBL/GenBank/DDBJ databases">
        <authorList>
            <person name="Martin H S."/>
        </authorList>
    </citation>
    <scope>NUCLEOTIDE SEQUENCE</scope>
</reference>
<dbReference type="Gene3D" id="1.20.140.30">
    <property type="entry name" value="MOB kinase activator"/>
    <property type="match status" value="1"/>
</dbReference>
<evidence type="ECO:0000313" key="2">
    <source>
        <dbReference type="Proteomes" id="UP000837857"/>
    </source>
</evidence>